<keyword evidence="3" id="KW-0472">Membrane</keyword>
<dbReference type="SUPFAM" id="SSF53850">
    <property type="entry name" value="Periplasmic binding protein-like II"/>
    <property type="match status" value="1"/>
</dbReference>
<name>A0A154V4H1_9MICO</name>
<keyword evidence="1" id="KW-1003">Cell membrane</keyword>
<dbReference type="EMBL" id="LQXA01000008">
    <property type="protein sequence ID" value="KZC96278.1"/>
    <property type="molecule type" value="Genomic_DNA"/>
</dbReference>
<dbReference type="PANTHER" id="PTHR43649:SF33">
    <property type="entry name" value="POLYGALACTURONAN_RHAMNOGALACTURONAN-BINDING PROTEIN YTCQ"/>
    <property type="match status" value="1"/>
</dbReference>
<feature type="chain" id="PRO_5007601621" description="ABC transporter substrate-binding protein" evidence="6">
    <location>
        <begin position="20"/>
        <end position="418"/>
    </location>
</feature>
<evidence type="ECO:0008006" key="9">
    <source>
        <dbReference type="Google" id="ProtNLM"/>
    </source>
</evidence>
<dbReference type="Gene3D" id="3.40.190.10">
    <property type="entry name" value="Periplasmic binding protein-like II"/>
    <property type="match status" value="2"/>
</dbReference>
<dbReference type="PANTHER" id="PTHR43649">
    <property type="entry name" value="ARABINOSE-BINDING PROTEIN-RELATED"/>
    <property type="match status" value="1"/>
</dbReference>
<dbReference type="InterPro" id="IPR006059">
    <property type="entry name" value="SBP"/>
</dbReference>
<reference evidence="7 8" key="1">
    <citation type="submission" date="2016-01" db="EMBL/GenBank/DDBJ databases">
        <title>Draft genome sequence of Clavibacter michiganensis subsp. tessellarius DOAB 609.</title>
        <authorList>
            <person name="Tambong J.T."/>
        </authorList>
    </citation>
    <scope>NUCLEOTIDE SEQUENCE [LARGE SCALE GENOMIC DNA]</scope>
    <source>
        <strain evidence="7 8">DOAB 609</strain>
    </source>
</reference>
<keyword evidence="4" id="KW-0564">Palmitate</keyword>
<sequence>MKSRILRTGALLTTVVASAALLTGCAGGAGSDGAIQMQTGFAQGTDQLKTLTTLTEAYEQANPEVKIDLIPSSTQYEQDLKVKLASRDVPDIWMTHGWSRDRYAQFLAPLQDEPWAAKVNPQLDAAMRDGSGAIYALPVDTDIAGVLYNADVLRDAGVDPASLTTWDAFDAAAARIHAKGTTVVQVSGKANGPAGNLVDWIAPGQYTEAQLEGLSAGTFDDAPYAKVLDRIAGWVDAGYVNPDYSSATQDDMSKALGAGRAAFVFQQNSVANNALRTSPDASLGFMPVPSSTGDPYLIGGEMNAFGVSKTSAHLDQAKAFLAYLAEPGNDAELAAAGGSAPGLTDAASDLGPLQGSYDTWVTQAKTPLVPYFDRVHLPNGMWNTLVTTTDSVITGQSDVPKAVVQVEQDFTSLHGQGK</sequence>
<evidence type="ECO:0000256" key="5">
    <source>
        <dbReference type="ARBA" id="ARBA00023288"/>
    </source>
</evidence>
<dbReference type="Proteomes" id="UP000076218">
    <property type="component" value="Unassembled WGS sequence"/>
</dbReference>
<dbReference type="InterPro" id="IPR050490">
    <property type="entry name" value="Bact_solute-bd_prot1"/>
</dbReference>
<evidence type="ECO:0000256" key="3">
    <source>
        <dbReference type="ARBA" id="ARBA00023136"/>
    </source>
</evidence>
<proteinExistence type="predicted"/>
<evidence type="ECO:0000256" key="6">
    <source>
        <dbReference type="SAM" id="SignalP"/>
    </source>
</evidence>
<dbReference type="STRING" id="31965.AWH51_03770"/>
<dbReference type="PROSITE" id="PS51257">
    <property type="entry name" value="PROKAR_LIPOPROTEIN"/>
    <property type="match status" value="1"/>
</dbReference>
<evidence type="ECO:0000256" key="2">
    <source>
        <dbReference type="ARBA" id="ARBA00022729"/>
    </source>
</evidence>
<evidence type="ECO:0000256" key="4">
    <source>
        <dbReference type="ARBA" id="ARBA00023139"/>
    </source>
</evidence>
<evidence type="ECO:0000256" key="1">
    <source>
        <dbReference type="ARBA" id="ARBA00022475"/>
    </source>
</evidence>
<evidence type="ECO:0000313" key="8">
    <source>
        <dbReference type="Proteomes" id="UP000076218"/>
    </source>
</evidence>
<feature type="signal peptide" evidence="6">
    <location>
        <begin position="1"/>
        <end position="19"/>
    </location>
</feature>
<dbReference type="RefSeq" id="WP_063070441.1">
    <property type="nucleotide sequence ID" value="NZ_LQXA01000008.1"/>
</dbReference>
<keyword evidence="5" id="KW-0449">Lipoprotein</keyword>
<evidence type="ECO:0000313" key="7">
    <source>
        <dbReference type="EMBL" id="KZC96278.1"/>
    </source>
</evidence>
<accession>A0A154V4H1</accession>
<keyword evidence="2 6" id="KW-0732">Signal</keyword>
<organism evidence="7 8">
    <name type="scientific">Clavibacter tessellarius</name>
    <dbReference type="NCBI Taxonomy" id="31965"/>
    <lineage>
        <taxon>Bacteria</taxon>
        <taxon>Bacillati</taxon>
        <taxon>Actinomycetota</taxon>
        <taxon>Actinomycetes</taxon>
        <taxon>Micrococcales</taxon>
        <taxon>Microbacteriaceae</taxon>
        <taxon>Clavibacter</taxon>
    </lineage>
</organism>
<dbReference type="Pfam" id="PF13416">
    <property type="entry name" value="SBP_bac_8"/>
    <property type="match status" value="1"/>
</dbReference>
<comment type="caution">
    <text evidence="7">The sequence shown here is derived from an EMBL/GenBank/DDBJ whole genome shotgun (WGS) entry which is preliminary data.</text>
</comment>
<dbReference type="AlphaFoldDB" id="A0A154V4H1"/>
<protein>
    <recommendedName>
        <fullName evidence="9">ABC transporter substrate-binding protein</fullName>
    </recommendedName>
</protein>
<gene>
    <name evidence="7" type="ORF">AWH51_03770</name>
</gene>